<evidence type="ECO:0008006" key="2">
    <source>
        <dbReference type="Google" id="ProtNLM"/>
    </source>
</evidence>
<name>A0A3B1DHU9_9ZZZZ</name>
<protein>
    <recommendedName>
        <fullName evidence="2">DUF3352 domain-containing protein</fullName>
    </recommendedName>
</protein>
<proteinExistence type="predicted"/>
<dbReference type="AlphaFoldDB" id="A0A3B1DHU9"/>
<sequence length="551" mass="59171">MNRSLTMRAALAVAIAGLAGPGLAQETTQPFLTFEHEGLSSMFVDSRDQGLRDALAMLPDRIGELPAEIDDMPPEVAGVIQLFLQTIARPARVAILYDGENPTGGFFGYGFLASIECDNEREVEELRDTILAIAGMIAEEEGIEIPLEESERFPGMSEMMLPFGLLSFGPRQADTGWRYEVVVGTVNGADTVFAAVPSLIDVPGFTSFANATIDFSAMTPLARIVTNMAGNDAPQVGEFVDGFTEMGLLGEDALRVDYQAGATPEMSVQRFVIRDAARRAEALSLPTDPLTQAELNAIPADAFGVTIGKASFDSVEQMLERMEEEGVPVSDALEEFEDMTGVDLVEDVLRALGGTFAFYNAESTGGGSLLSAVAMMSVDDQEAFSGAMHKLSGLANGALNEDDEIGKYIRLDSWSASAGIELISLRFPGLPVPLELTFAFTEDWFIAAPTPQAALAAARQTMGTGDDGLTTNPRFAAMFREHGKGATNIAFVDTPRTIRAGYPFLTLIGSGLSNLVRSPHDHGLRDPGMILPLYNDLVTDAVPTMKITRWR</sequence>
<organism evidence="1">
    <name type="scientific">hydrothermal vent metagenome</name>
    <dbReference type="NCBI Taxonomy" id="652676"/>
    <lineage>
        <taxon>unclassified sequences</taxon>
        <taxon>metagenomes</taxon>
        <taxon>ecological metagenomes</taxon>
    </lineage>
</organism>
<accession>A0A3B1DHU9</accession>
<feature type="non-terminal residue" evidence="1">
    <location>
        <position position="551"/>
    </location>
</feature>
<reference evidence="1" key="1">
    <citation type="submission" date="2018-06" db="EMBL/GenBank/DDBJ databases">
        <authorList>
            <person name="Zhirakovskaya E."/>
        </authorList>
    </citation>
    <scope>NUCLEOTIDE SEQUENCE</scope>
</reference>
<gene>
    <name evidence="1" type="ORF">MNBD_PLANCTO03-59</name>
</gene>
<evidence type="ECO:0000313" key="1">
    <source>
        <dbReference type="EMBL" id="VAX41989.1"/>
    </source>
</evidence>
<dbReference type="EMBL" id="UOGK01000622">
    <property type="protein sequence ID" value="VAX41989.1"/>
    <property type="molecule type" value="Genomic_DNA"/>
</dbReference>